<dbReference type="VEuPathDB" id="TriTrypDB:LDHU3_36.8080"/>
<dbReference type="Gene3D" id="3.40.50.300">
    <property type="entry name" value="P-loop containing nucleotide triphosphate hydrolases"/>
    <property type="match status" value="1"/>
</dbReference>
<dbReference type="SUPFAM" id="SSF52540">
    <property type="entry name" value="P-loop containing nucleoside triphosphate hydrolases"/>
    <property type="match status" value="1"/>
</dbReference>
<evidence type="ECO:0000313" key="3">
    <source>
        <dbReference type="EMBL" id="AYU83970.1"/>
    </source>
</evidence>
<dbReference type="VEuPathDB" id="TriTrypDB:LdBPK_366120.1"/>
<gene>
    <name evidence="3" type="ORF">LdCL_360068600</name>
</gene>
<evidence type="ECO:0000313" key="4">
    <source>
        <dbReference type="Proteomes" id="UP000274082"/>
    </source>
</evidence>
<dbReference type="EMBL" id="CP029535">
    <property type="protein sequence ID" value="AYU83970.1"/>
    <property type="molecule type" value="Genomic_DNA"/>
</dbReference>
<reference evidence="3 4" key="1">
    <citation type="journal article" date="2018" name="Sci. Rep.">
        <title>A complete Leishmania donovani reference genome identifies novel genetic variations associated with virulence.</title>
        <authorList>
            <person name="Lypaczewski P."/>
            <person name="Hoshizaki J."/>
            <person name="Zhang W.-W."/>
            <person name="McCall L.-I."/>
            <person name="Torcivia-Rodriguez J."/>
            <person name="Simonyan V."/>
            <person name="Kaur A."/>
            <person name="Dewar K."/>
            <person name="Matlashewski G."/>
        </authorList>
    </citation>
    <scope>NUCLEOTIDE SEQUENCE [LARGE SCALE GENOMIC DNA]</scope>
    <source>
        <strain evidence="3 4">LdCL</strain>
    </source>
</reference>
<dbReference type="OrthoDB" id="10251412at2759"/>
<comment type="similarity">
    <text evidence="1">Belongs to the AAA ATPase family. BCS1 subfamily.</text>
</comment>
<dbReference type="InterPro" id="IPR050747">
    <property type="entry name" value="Mitochondrial_chaperone_BCS1"/>
</dbReference>
<dbReference type="GO" id="GO:0016887">
    <property type="term" value="F:ATP hydrolysis activity"/>
    <property type="evidence" value="ECO:0007669"/>
    <property type="project" value="InterPro"/>
</dbReference>
<dbReference type="InterPro" id="IPR003959">
    <property type="entry name" value="ATPase_AAA_core"/>
</dbReference>
<accession>A0A3Q8IHZ0</accession>
<proteinExistence type="inferred from homology"/>
<keyword evidence="4" id="KW-1185">Reference proteome</keyword>
<dbReference type="InterPro" id="IPR027417">
    <property type="entry name" value="P-loop_NTPase"/>
</dbReference>
<dbReference type="Proteomes" id="UP000274082">
    <property type="component" value="Chromosome 36"/>
</dbReference>
<dbReference type="Pfam" id="PF00004">
    <property type="entry name" value="AAA"/>
    <property type="match status" value="2"/>
</dbReference>
<dbReference type="GO" id="GO:0005524">
    <property type="term" value="F:ATP binding"/>
    <property type="evidence" value="ECO:0007669"/>
    <property type="project" value="InterPro"/>
</dbReference>
<dbReference type="VEuPathDB" id="TriTrypDB:LdCL_360068600"/>
<dbReference type="PANTHER" id="PTHR23070">
    <property type="entry name" value="BCS1 AAA-TYPE ATPASE"/>
    <property type="match status" value="1"/>
</dbReference>
<dbReference type="AlphaFoldDB" id="A0A3Q8IHZ0"/>
<dbReference type="InterPro" id="IPR003593">
    <property type="entry name" value="AAA+_ATPase"/>
</dbReference>
<name>A0A3Q8IHZ0_LEIDO</name>
<dbReference type="SMART" id="SM00382">
    <property type="entry name" value="AAA"/>
    <property type="match status" value="1"/>
</dbReference>
<sequence length="719" mass="79498">MLSPPLAGVPSAALRSSLEGSRLLALWRVFEGHVDALAAALYGLSRYSPFPFEVTVVVIVFGCIAIRQVVRWYSPDVPTKHAYVYWKLHDPIESAYYTPYLPSNHMCTALLLYMARKLWQEKPLTAAELRNKSFMINLLSLYSKPSEAELYGDVEGPMFLFREKLMVPVKLPMYPFWTSTHQDGVEVCAWISMPRTKNTDSAARRSVFLRVRKDGSPGGGAAADAVLRRFVEDALKFYFVNGYVDTEHCDLRMYCPTVTARHVMVKSVPLPLGPTLDTVFFPQREHVKSLLARFAEKTGRYAIEGFPHKLGFLLYGPRGTGKRSLVRALAYHTHRHIVRIPLSSFTRGDHLFKMFYFESVLTSSTEEWALLSSKKVIFLIEDVNTNDDLVRARASEHVVRVRRPHGLTTLSSQQATTESGGSKALVAAKPASQDCISQASVQETVKVVTRTAERAPPPTSVPDAVGSRKSLLCQETGGDRLSLSSLLNILDGAVEDSDRIVVMIADHPERLDPALLRPGRLTTHLRFDYIELDDLIRLCGLFFGSECGEVPGTLTATGEATPQKPTTGYSYGRMEASAATLPQKVHDGLLEVNERCRAELQPAVARASKDTEDDACRLQWLRQGLSASAADANAKKKVIHQLSRKQAAQVRSCIAALEEEASSQAPEARQRASYNFLITPSHVHHLCMRAAGLNDFLDALSAYIRNGSSSGAGIKGSSD</sequence>
<organism evidence="3 4">
    <name type="scientific">Leishmania donovani</name>
    <dbReference type="NCBI Taxonomy" id="5661"/>
    <lineage>
        <taxon>Eukaryota</taxon>
        <taxon>Discoba</taxon>
        <taxon>Euglenozoa</taxon>
        <taxon>Kinetoplastea</taxon>
        <taxon>Metakinetoplastina</taxon>
        <taxon>Trypanosomatida</taxon>
        <taxon>Trypanosomatidae</taxon>
        <taxon>Leishmaniinae</taxon>
        <taxon>Leishmania</taxon>
    </lineage>
</organism>
<protein>
    <submittedName>
        <fullName evidence="3">A44l protein-like protein</fullName>
    </submittedName>
</protein>
<feature type="domain" description="AAA+ ATPase" evidence="2">
    <location>
        <begin position="308"/>
        <end position="531"/>
    </location>
</feature>
<evidence type="ECO:0000259" key="2">
    <source>
        <dbReference type="SMART" id="SM00382"/>
    </source>
</evidence>
<evidence type="ECO:0000256" key="1">
    <source>
        <dbReference type="ARBA" id="ARBA00007448"/>
    </source>
</evidence>